<comment type="cofactor">
    <cofactor evidence="1">
        <name>Zn(2+)</name>
        <dbReference type="ChEBI" id="CHEBI:29105"/>
    </cofactor>
</comment>
<feature type="transmembrane region" description="Helical" evidence="11">
    <location>
        <begin position="287"/>
        <end position="308"/>
    </location>
</feature>
<evidence type="ECO:0000313" key="13">
    <source>
        <dbReference type="EMBL" id="WAM31925.1"/>
    </source>
</evidence>
<dbReference type="InterPro" id="IPR050083">
    <property type="entry name" value="HtpX_protease"/>
</dbReference>
<gene>
    <name evidence="13" type="ORF">OTJ99_000408</name>
</gene>
<feature type="transmembrane region" description="Helical" evidence="11">
    <location>
        <begin position="151"/>
        <end position="171"/>
    </location>
</feature>
<sequence length="543" mass="62902">MVWIKILGLDLACIALYIIIMHIIKNYIILNFQNSKNKEEAATKLNTFFIWSIFVVSTAIGALAGFSMAAILKVKGLREFTLFMILLAFEIYVVIMFFTNKIHEKIFDQKLKSLFVIRQFVVVSLGLIVMLFIILIPILANLKTDDYKYTYLLPISIFIGFYLFWLIFLNLQYPKKELKIDEYPFIKEVLKKFNFEDIKVILLETMGQKFANLFAAGVFKPQLLVTSYALENLKEDQFQAIMVHEIGHIKRKHVRKILLGWVITIFYYLAFVYGLESLIDYFVQDIVIFNIVILAILLAGTLQLFLLISYIGRIAEIEADLFVLKSGVDREVYENALKSIYALNYIKGDVSKPLEKIQSHPSLKKRIRILTDVEKKQYKEYFPPFKKVYSTLIAAMVVFFTSYITFGILLPNNNLIKDSANIEKIRLIKYVSASTDVGRNGKKVNLRVEKSITDEKEIQDILRCIRKIKTKSDFANTLFERDYEIEIYQKSSQPTIYYFSSSSGVIMKYVLAEDFVKGGSRPWVGVNKELGKVISKYFNSNEN</sequence>
<keyword evidence="5" id="KW-0479">Metal-binding</keyword>
<accession>A0ABY7BHG5</accession>
<name>A0ABY7BHG5_9FIRM</name>
<keyword evidence="6 13" id="KW-0378">Hydrolase</keyword>
<dbReference type="PANTHER" id="PTHR43221:SF2">
    <property type="entry name" value="PROTEASE HTPX HOMOLOG"/>
    <property type="match status" value="1"/>
</dbReference>
<evidence type="ECO:0000256" key="1">
    <source>
        <dbReference type="ARBA" id="ARBA00001947"/>
    </source>
</evidence>
<feature type="transmembrane region" description="Helical" evidence="11">
    <location>
        <begin position="48"/>
        <end position="74"/>
    </location>
</feature>
<dbReference type="EMBL" id="CP113864">
    <property type="protein sequence ID" value="WAM31925.1"/>
    <property type="molecule type" value="Genomic_DNA"/>
</dbReference>
<dbReference type="EC" id="3.4.24.-" evidence="13"/>
<evidence type="ECO:0000256" key="9">
    <source>
        <dbReference type="ARBA" id="ARBA00023049"/>
    </source>
</evidence>
<evidence type="ECO:0000256" key="2">
    <source>
        <dbReference type="ARBA" id="ARBA00022475"/>
    </source>
</evidence>
<keyword evidence="7" id="KW-0862">Zinc</keyword>
<organism evidence="13 14">
    <name type="scientific">Caldicellulosiruptor naganoensis</name>
    <dbReference type="NCBI Taxonomy" id="29324"/>
    <lineage>
        <taxon>Bacteria</taxon>
        <taxon>Bacillati</taxon>
        <taxon>Bacillota</taxon>
        <taxon>Bacillota incertae sedis</taxon>
        <taxon>Caldicellulosiruptorales</taxon>
        <taxon>Caldicellulosiruptoraceae</taxon>
        <taxon>Caldicellulosiruptor</taxon>
    </lineage>
</organism>
<evidence type="ECO:0000256" key="7">
    <source>
        <dbReference type="ARBA" id="ARBA00022833"/>
    </source>
</evidence>
<evidence type="ECO:0000313" key="14">
    <source>
        <dbReference type="Proteomes" id="UP001164745"/>
    </source>
</evidence>
<feature type="transmembrane region" description="Helical" evidence="11">
    <location>
        <begin position="6"/>
        <end position="28"/>
    </location>
</feature>
<proteinExistence type="predicted"/>
<feature type="transmembrane region" description="Helical" evidence="11">
    <location>
        <begin position="388"/>
        <end position="410"/>
    </location>
</feature>
<evidence type="ECO:0000256" key="10">
    <source>
        <dbReference type="ARBA" id="ARBA00023136"/>
    </source>
</evidence>
<evidence type="ECO:0000256" key="4">
    <source>
        <dbReference type="ARBA" id="ARBA00022692"/>
    </source>
</evidence>
<keyword evidence="3" id="KW-0645">Protease</keyword>
<dbReference type="Gene3D" id="3.30.2010.10">
    <property type="entry name" value="Metalloproteases ('zincins'), catalytic domain"/>
    <property type="match status" value="1"/>
</dbReference>
<evidence type="ECO:0000259" key="12">
    <source>
        <dbReference type="Pfam" id="PF01435"/>
    </source>
</evidence>
<feature type="transmembrane region" description="Helical" evidence="11">
    <location>
        <begin position="80"/>
        <end position="99"/>
    </location>
</feature>
<feature type="domain" description="Peptidase M48" evidence="12">
    <location>
        <begin position="187"/>
        <end position="372"/>
    </location>
</feature>
<dbReference type="PANTHER" id="PTHR43221">
    <property type="entry name" value="PROTEASE HTPX"/>
    <property type="match status" value="1"/>
</dbReference>
<evidence type="ECO:0000256" key="5">
    <source>
        <dbReference type="ARBA" id="ARBA00022723"/>
    </source>
</evidence>
<evidence type="ECO:0000256" key="8">
    <source>
        <dbReference type="ARBA" id="ARBA00022989"/>
    </source>
</evidence>
<evidence type="ECO:0000256" key="11">
    <source>
        <dbReference type="SAM" id="Phobius"/>
    </source>
</evidence>
<evidence type="ECO:0000256" key="3">
    <source>
        <dbReference type="ARBA" id="ARBA00022670"/>
    </source>
</evidence>
<dbReference type="GO" id="GO:0008237">
    <property type="term" value="F:metallopeptidase activity"/>
    <property type="evidence" value="ECO:0007669"/>
    <property type="project" value="UniProtKB-KW"/>
</dbReference>
<keyword evidence="14" id="KW-1185">Reference proteome</keyword>
<reference evidence="13" key="1">
    <citation type="submission" date="2022-12" db="EMBL/GenBank/DDBJ databases">
        <authorList>
            <person name="Bing R.G."/>
            <person name="Willard D.J."/>
            <person name="Manesh M.J.H."/>
            <person name="Laemthong T."/>
            <person name="Crosby J.R."/>
            <person name="Kelly R.M."/>
        </authorList>
    </citation>
    <scope>NUCLEOTIDE SEQUENCE</scope>
    <source>
        <strain evidence="13">DSM 8991</strain>
    </source>
</reference>
<dbReference type="Proteomes" id="UP001164745">
    <property type="component" value="Chromosome"/>
</dbReference>
<keyword evidence="8 11" id="KW-1133">Transmembrane helix</keyword>
<feature type="transmembrane region" description="Helical" evidence="11">
    <location>
        <begin position="257"/>
        <end position="275"/>
    </location>
</feature>
<feature type="transmembrane region" description="Helical" evidence="11">
    <location>
        <begin position="120"/>
        <end position="139"/>
    </location>
</feature>
<keyword evidence="10 11" id="KW-0472">Membrane</keyword>
<keyword evidence="9 13" id="KW-0482">Metalloprotease</keyword>
<dbReference type="RefSeq" id="WP_045165435.1">
    <property type="nucleotide sequence ID" value="NZ_CP113864.1"/>
</dbReference>
<dbReference type="Pfam" id="PF01435">
    <property type="entry name" value="Peptidase_M48"/>
    <property type="match status" value="1"/>
</dbReference>
<dbReference type="CDD" id="cd07329">
    <property type="entry name" value="M56_like"/>
    <property type="match status" value="1"/>
</dbReference>
<evidence type="ECO:0000256" key="6">
    <source>
        <dbReference type="ARBA" id="ARBA00022801"/>
    </source>
</evidence>
<dbReference type="InterPro" id="IPR001915">
    <property type="entry name" value="Peptidase_M48"/>
</dbReference>
<keyword evidence="2" id="KW-1003">Cell membrane</keyword>
<keyword evidence="4 11" id="KW-0812">Transmembrane</keyword>
<protein>
    <submittedName>
        <fullName evidence="13">M48 family metalloprotease</fullName>
        <ecNumber evidence="13">3.4.24.-</ecNumber>
    </submittedName>
</protein>